<feature type="transmembrane region" description="Helical" evidence="2">
    <location>
        <begin position="377"/>
        <end position="397"/>
    </location>
</feature>
<organism evidence="3 4">
    <name type="scientific">Diatrype stigma</name>
    <dbReference type="NCBI Taxonomy" id="117547"/>
    <lineage>
        <taxon>Eukaryota</taxon>
        <taxon>Fungi</taxon>
        <taxon>Dikarya</taxon>
        <taxon>Ascomycota</taxon>
        <taxon>Pezizomycotina</taxon>
        <taxon>Sordariomycetes</taxon>
        <taxon>Xylariomycetidae</taxon>
        <taxon>Xylariales</taxon>
        <taxon>Diatrypaceae</taxon>
        <taxon>Diatrype</taxon>
    </lineage>
</organism>
<accession>A0AAN9UCZ6</accession>
<evidence type="ECO:0000313" key="3">
    <source>
        <dbReference type="EMBL" id="KAK7745601.1"/>
    </source>
</evidence>
<feature type="region of interest" description="Disordered" evidence="1">
    <location>
        <begin position="921"/>
        <end position="962"/>
    </location>
</feature>
<dbReference type="PANTHER" id="PTHR22696:SF1">
    <property type="entry name" value="E3 UBIQUITIN-PROTEIN LIGASE RNF26"/>
    <property type="match status" value="1"/>
</dbReference>
<dbReference type="Pfam" id="PF13920">
    <property type="entry name" value="zf-C3HC4_3"/>
    <property type="match status" value="1"/>
</dbReference>
<gene>
    <name evidence="3" type="ORF">SLS62_009779</name>
</gene>
<dbReference type="PANTHER" id="PTHR22696">
    <property type="entry name" value="E3 UBIQUITIN-PROTEIN LIGASE RNF26"/>
    <property type="match status" value="1"/>
</dbReference>
<feature type="transmembrane region" description="Helical" evidence="2">
    <location>
        <begin position="409"/>
        <end position="428"/>
    </location>
</feature>
<dbReference type="CDD" id="cd16616">
    <property type="entry name" value="mRING-HC-C4C4_Asi1p-like"/>
    <property type="match status" value="1"/>
</dbReference>
<feature type="transmembrane region" description="Helical" evidence="2">
    <location>
        <begin position="154"/>
        <end position="173"/>
    </location>
</feature>
<keyword evidence="2" id="KW-1133">Transmembrane helix</keyword>
<name>A0AAN9UCZ6_9PEZI</name>
<dbReference type="InterPro" id="IPR013083">
    <property type="entry name" value="Znf_RING/FYVE/PHD"/>
</dbReference>
<dbReference type="AlphaFoldDB" id="A0AAN9UCZ6"/>
<dbReference type="EMBL" id="JAKJXP020000108">
    <property type="protein sequence ID" value="KAK7745601.1"/>
    <property type="molecule type" value="Genomic_DNA"/>
</dbReference>
<keyword evidence="4" id="KW-1185">Reference proteome</keyword>
<dbReference type="GO" id="GO:0061630">
    <property type="term" value="F:ubiquitin protein ligase activity"/>
    <property type="evidence" value="ECO:0007669"/>
    <property type="project" value="TreeGrafter"/>
</dbReference>
<reference evidence="3 4" key="1">
    <citation type="submission" date="2024-02" db="EMBL/GenBank/DDBJ databases">
        <title>De novo assembly and annotation of 12 fungi associated with fruit tree decline syndrome in Ontario, Canada.</title>
        <authorList>
            <person name="Sulman M."/>
            <person name="Ellouze W."/>
            <person name="Ilyukhin E."/>
        </authorList>
    </citation>
    <scope>NUCLEOTIDE SEQUENCE [LARGE SCALE GENOMIC DNA]</scope>
    <source>
        <strain evidence="3 4">M11/M66-122</strain>
    </source>
</reference>
<feature type="transmembrane region" description="Helical" evidence="2">
    <location>
        <begin position="448"/>
        <end position="473"/>
    </location>
</feature>
<keyword evidence="2" id="KW-0812">Transmembrane</keyword>
<protein>
    <submittedName>
        <fullName evidence="3">Uncharacterized protein</fullName>
    </submittedName>
</protein>
<dbReference type="GO" id="GO:0016567">
    <property type="term" value="P:protein ubiquitination"/>
    <property type="evidence" value="ECO:0007669"/>
    <property type="project" value="TreeGrafter"/>
</dbReference>
<evidence type="ECO:0000256" key="1">
    <source>
        <dbReference type="SAM" id="MobiDB-lite"/>
    </source>
</evidence>
<keyword evidence="2" id="KW-0472">Membrane</keyword>
<proteinExistence type="predicted"/>
<feature type="region of interest" description="Disordered" evidence="1">
    <location>
        <begin position="674"/>
        <end position="710"/>
    </location>
</feature>
<feature type="region of interest" description="Disordered" evidence="1">
    <location>
        <begin position="751"/>
        <end position="770"/>
    </location>
</feature>
<feature type="compositionally biased region" description="Basic and acidic residues" evidence="1">
    <location>
        <begin position="791"/>
        <end position="800"/>
    </location>
</feature>
<feature type="compositionally biased region" description="Basic and acidic residues" evidence="1">
    <location>
        <begin position="697"/>
        <end position="710"/>
    </location>
</feature>
<dbReference type="GO" id="GO:0006511">
    <property type="term" value="P:ubiquitin-dependent protein catabolic process"/>
    <property type="evidence" value="ECO:0007669"/>
    <property type="project" value="TreeGrafter"/>
</dbReference>
<dbReference type="Gene3D" id="3.30.40.10">
    <property type="entry name" value="Zinc/RING finger domain, C3HC4 (zinc finger)"/>
    <property type="match status" value="1"/>
</dbReference>
<sequence>MASPGGAPAAVVPIPTIFDDQHHLHHLPSSAWQNFTSWTVQHLKHSVNVTRYAPTLEDFILAGPRMLTRLGSIISFPDAVDGFGQRVIPDATGGSDGSDSDYFLAATTTTMTTEIAADASTVAAMAANLLDDDQDPSAVVSRFSMEGTKGLGSVFSYATSKWALCCVAMAIILNRTHIFAASRRRLRLSWPVRLALRIVPIVLFLHQARQLLQSIQCQTSPDFAELRWGNATKTSELMFAQPGGYLHGLSSTLLLGASDYDSCRAVSMIPAKAEDFSTELQGSLSRLWPIFGTLCLSHFLETISCAVQGRPVAVETGMTLFEHSLAFAEADAAISNQLGWGLFTSGSSNLTFHQSAGPSIAITRGMVMKRVNTPPEVLLVAFISAMSHVTSHILGIFGLQSKYRLVSTGFWAMCFMGSIVVETLSFSLDDPSSMGLFRFPTVCIIGFIPHLMVFGGILVCAFIYTIALGLSALEPPEQGDDGRSPTFWERLVRAHANMQANISLSDIRISRDMDFYTALLRTGFGVITMASEAVYLNEDRGVNLKENTWLEEERYRELESLRMQWAGAGLNSSYYNSVGTIGLVPVKDGQLGVSNGYARERAAQKIPKSRLGDRKARDGVGATERSSRWLLALEFIMNINRLLLRWGAQILLKGLARIGLRTQPRVLVWLSRWPNTGGKEQPGQGGSGDADSTSRAARLDGRRGLTNDERTDIEAETRRVLNRSPETANLPEEEIDSRLYNVWKQGGLWGSVDTSGDWEPDEDADDNWDTTSMMYSVAGSTIGDDDDDDRDPWIDEDRYRGSSVISRYSNDGDNDDEPLSDGQRTPTQRSPSRRVTRGAAAATAAATAARSSRESTPLVDQPFAMADLARLLHPATTEERHEAHALAAHLASDRIITRSQYARMQRSQRARVLMPPDKLLRSGSSLGLGNGGALQRHQHPSSSSSNNYNHNHIHSHSNRNNNGLKPLAPEEEAELLEQLLLERRTLCAARRDKSKQDDGEGGGPLCVVCCSASRTIIVWPCRCLSLCDECRVTLAMNNFDKCVCCRREVISFSRIYVP</sequence>
<feature type="region of interest" description="Disordered" evidence="1">
    <location>
        <begin position="778"/>
        <end position="841"/>
    </location>
</feature>
<evidence type="ECO:0000313" key="4">
    <source>
        <dbReference type="Proteomes" id="UP001320420"/>
    </source>
</evidence>
<dbReference type="Proteomes" id="UP001320420">
    <property type="component" value="Unassembled WGS sequence"/>
</dbReference>
<feature type="compositionally biased region" description="Low complexity" evidence="1">
    <location>
        <begin position="940"/>
        <end position="950"/>
    </location>
</feature>
<comment type="caution">
    <text evidence="3">The sequence shown here is derived from an EMBL/GenBank/DDBJ whole genome shotgun (WGS) entry which is preliminary data.</text>
</comment>
<feature type="compositionally biased region" description="Acidic residues" evidence="1">
    <location>
        <begin position="756"/>
        <end position="768"/>
    </location>
</feature>
<evidence type="ECO:0000256" key="2">
    <source>
        <dbReference type="SAM" id="Phobius"/>
    </source>
</evidence>